<dbReference type="EMBL" id="JAPQKL010000005">
    <property type="protein sequence ID" value="KAJ5131090.1"/>
    <property type="molecule type" value="Genomic_DNA"/>
</dbReference>
<evidence type="ECO:0000313" key="1">
    <source>
        <dbReference type="EMBL" id="KAJ5131090.1"/>
    </source>
</evidence>
<proteinExistence type="predicted"/>
<dbReference type="Proteomes" id="UP001149079">
    <property type="component" value="Unassembled WGS sequence"/>
</dbReference>
<accession>A0A9W9L1T5</accession>
<reference evidence="1" key="1">
    <citation type="submission" date="2022-11" db="EMBL/GenBank/DDBJ databases">
        <authorList>
            <person name="Petersen C."/>
        </authorList>
    </citation>
    <scope>NUCLEOTIDE SEQUENCE</scope>
    <source>
        <strain evidence="1">IBT 22155</strain>
    </source>
</reference>
<organism evidence="1 2">
    <name type="scientific">Penicillium bovifimosum</name>
    <dbReference type="NCBI Taxonomy" id="126998"/>
    <lineage>
        <taxon>Eukaryota</taxon>
        <taxon>Fungi</taxon>
        <taxon>Dikarya</taxon>
        <taxon>Ascomycota</taxon>
        <taxon>Pezizomycotina</taxon>
        <taxon>Eurotiomycetes</taxon>
        <taxon>Eurotiomycetidae</taxon>
        <taxon>Eurotiales</taxon>
        <taxon>Aspergillaceae</taxon>
        <taxon>Penicillium</taxon>
    </lineage>
</organism>
<comment type="caution">
    <text evidence="1">The sequence shown here is derived from an EMBL/GenBank/DDBJ whole genome shotgun (WGS) entry which is preliminary data.</text>
</comment>
<evidence type="ECO:0000313" key="2">
    <source>
        <dbReference type="Proteomes" id="UP001149079"/>
    </source>
</evidence>
<protein>
    <submittedName>
        <fullName evidence="1">Uncharacterized protein</fullName>
    </submittedName>
</protein>
<reference evidence="1" key="2">
    <citation type="journal article" date="2023" name="IMA Fungus">
        <title>Comparative genomic study of the Penicillium genus elucidates a diverse pangenome and 15 lateral gene transfer events.</title>
        <authorList>
            <person name="Petersen C."/>
            <person name="Sorensen T."/>
            <person name="Nielsen M.R."/>
            <person name="Sondergaard T.E."/>
            <person name="Sorensen J.L."/>
            <person name="Fitzpatrick D.A."/>
            <person name="Frisvad J.C."/>
            <person name="Nielsen K.L."/>
        </authorList>
    </citation>
    <scope>NUCLEOTIDE SEQUENCE</scope>
    <source>
        <strain evidence="1">IBT 22155</strain>
    </source>
</reference>
<dbReference type="GeneID" id="81407043"/>
<gene>
    <name evidence="1" type="ORF">N7515_007129</name>
</gene>
<dbReference type="AlphaFoldDB" id="A0A9W9L1T5"/>
<dbReference type="RefSeq" id="XP_056521469.1">
    <property type="nucleotide sequence ID" value="XM_056667873.1"/>
</dbReference>
<keyword evidence="2" id="KW-1185">Reference proteome</keyword>
<name>A0A9W9L1T5_9EURO</name>
<sequence>MSGVDQKELTQREGVTWFGSLRHQVCSPQARKARLSLLSQVKVKCIISEALLREPAPKLRPSRKLDGADFTGFCMESADSKVSVSEEEVMLPPEGQKRHALVELWLNLRRTMQERSIRELPNLHPFDMQSFT</sequence>